<dbReference type="Proteomes" id="UP000886856">
    <property type="component" value="Unassembled WGS sequence"/>
</dbReference>
<feature type="compositionally biased region" description="Basic and acidic residues" evidence="1">
    <location>
        <begin position="134"/>
        <end position="145"/>
    </location>
</feature>
<gene>
    <name evidence="2" type="ORF">H9948_08670</name>
</gene>
<feature type="region of interest" description="Disordered" evidence="1">
    <location>
        <begin position="117"/>
        <end position="153"/>
    </location>
</feature>
<reference evidence="2" key="1">
    <citation type="journal article" date="2021" name="PeerJ">
        <title>Extensive microbial diversity within the chicken gut microbiome revealed by metagenomics and culture.</title>
        <authorList>
            <person name="Gilroy R."/>
            <person name="Ravi A."/>
            <person name="Getino M."/>
            <person name="Pursley I."/>
            <person name="Horton D.L."/>
            <person name="Alikhan N.F."/>
            <person name="Baker D."/>
            <person name="Gharbi K."/>
            <person name="Hall N."/>
            <person name="Watson M."/>
            <person name="Adriaenssens E.M."/>
            <person name="Foster-Nyarko E."/>
            <person name="Jarju S."/>
            <person name="Secka A."/>
            <person name="Antonio M."/>
            <person name="Oren A."/>
            <person name="Chaudhuri R.R."/>
            <person name="La Ragione R."/>
            <person name="Hildebrand F."/>
            <person name="Pallen M.J."/>
        </authorList>
    </citation>
    <scope>NUCLEOTIDE SEQUENCE</scope>
    <source>
        <strain evidence="2">CHK171-505</strain>
    </source>
</reference>
<sequence>MSFKPIETQEALDLIIKDRLAREREKYADYDDLKAKNASYETQVTALQKTIDESSATNTAHDDAVAELNAKIKGFETANLRTKIALQQGIPFDLVDRLAGDDEASIKADAERLAAFVKPKAPTPPLKTTEPTLGDDKDGPYKELLKNMNLKGE</sequence>
<comment type="caution">
    <text evidence="2">The sequence shown here is derived from an EMBL/GenBank/DDBJ whole genome shotgun (WGS) entry which is preliminary data.</text>
</comment>
<evidence type="ECO:0000313" key="2">
    <source>
        <dbReference type="EMBL" id="HJA90846.1"/>
    </source>
</evidence>
<accession>A0A9D2I066</accession>
<dbReference type="AlphaFoldDB" id="A0A9D2I066"/>
<name>A0A9D2I066_9LACT</name>
<dbReference type="Pfam" id="PF14265">
    <property type="entry name" value="DUF4355"/>
    <property type="match status" value="1"/>
</dbReference>
<dbReference type="EMBL" id="DWYW01000200">
    <property type="protein sequence ID" value="HJA90846.1"/>
    <property type="molecule type" value="Genomic_DNA"/>
</dbReference>
<proteinExistence type="predicted"/>
<dbReference type="InterPro" id="IPR025580">
    <property type="entry name" value="Gp46"/>
</dbReference>
<evidence type="ECO:0000313" key="3">
    <source>
        <dbReference type="Proteomes" id="UP000886856"/>
    </source>
</evidence>
<evidence type="ECO:0000256" key="1">
    <source>
        <dbReference type="SAM" id="MobiDB-lite"/>
    </source>
</evidence>
<protein>
    <submittedName>
        <fullName evidence="2">DUF4355 domain-containing protein</fullName>
    </submittedName>
</protein>
<reference evidence="2" key="2">
    <citation type="submission" date="2021-04" db="EMBL/GenBank/DDBJ databases">
        <authorList>
            <person name="Gilroy R."/>
        </authorList>
    </citation>
    <scope>NUCLEOTIDE SEQUENCE</scope>
    <source>
        <strain evidence="2">CHK171-505</strain>
    </source>
</reference>
<organism evidence="2 3">
    <name type="scientific">Candidatus Jeotgalibaca merdavium</name>
    <dbReference type="NCBI Taxonomy" id="2838627"/>
    <lineage>
        <taxon>Bacteria</taxon>
        <taxon>Bacillati</taxon>
        <taxon>Bacillota</taxon>
        <taxon>Bacilli</taxon>
        <taxon>Lactobacillales</taxon>
        <taxon>Carnobacteriaceae</taxon>
        <taxon>Jeotgalibaca</taxon>
    </lineage>
</organism>